<sequence length="181" mass="20216">MTNSVKAQTATGFGFKGGLNYNANGKYFEAISSNAENPDRNIGYHVGIFGKIGNKVYLKPEFVFTSTKSDYTNDTFKMEKLDLPLLIGFKVLGPISVFAGPAFQYILDSEYEGISINNIENDFTVGLNFGIALNINRIGIDLRYERGFNKNEATFINNNITIEDRLDTRPDQLILSLSFIL</sequence>
<dbReference type="EMBL" id="BAABAV010000001">
    <property type="protein sequence ID" value="GAA4269655.1"/>
    <property type="molecule type" value="Genomic_DNA"/>
</dbReference>
<reference evidence="3" key="1">
    <citation type="journal article" date="2019" name="Int. J. Syst. Evol. Microbiol.">
        <title>The Global Catalogue of Microorganisms (GCM) 10K type strain sequencing project: providing services to taxonomists for standard genome sequencing and annotation.</title>
        <authorList>
            <consortium name="The Broad Institute Genomics Platform"/>
            <consortium name="The Broad Institute Genome Sequencing Center for Infectious Disease"/>
            <person name="Wu L."/>
            <person name="Ma J."/>
        </authorList>
    </citation>
    <scope>NUCLEOTIDE SEQUENCE [LARGE SCALE GENOMIC DNA]</scope>
    <source>
        <strain evidence="3">JCM 17452</strain>
    </source>
</reference>
<comment type="caution">
    <text evidence="2">The sequence shown here is derived from an EMBL/GenBank/DDBJ whole genome shotgun (WGS) entry which is preliminary data.</text>
</comment>
<name>A0ABP8EBP7_9FLAO</name>
<evidence type="ECO:0000313" key="3">
    <source>
        <dbReference type="Proteomes" id="UP001500027"/>
    </source>
</evidence>
<evidence type="ECO:0000259" key="1">
    <source>
        <dbReference type="Pfam" id="PF13568"/>
    </source>
</evidence>
<organism evidence="2 3">
    <name type="scientific">Hyunsoonleella aestuarii</name>
    <dbReference type="NCBI Taxonomy" id="912802"/>
    <lineage>
        <taxon>Bacteria</taxon>
        <taxon>Pseudomonadati</taxon>
        <taxon>Bacteroidota</taxon>
        <taxon>Flavobacteriia</taxon>
        <taxon>Flavobacteriales</taxon>
        <taxon>Flavobacteriaceae</taxon>
    </lineage>
</organism>
<accession>A0ABP8EBP7</accession>
<evidence type="ECO:0000313" key="2">
    <source>
        <dbReference type="EMBL" id="GAA4269655.1"/>
    </source>
</evidence>
<proteinExistence type="predicted"/>
<dbReference type="Proteomes" id="UP001500027">
    <property type="component" value="Unassembled WGS sequence"/>
</dbReference>
<gene>
    <name evidence="2" type="ORF">GCM10022257_17560</name>
</gene>
<feature type="domain" description="Outer membrane protein beta-barrel" evidence="1">
    <location>
        <begin position="7"/>
        <end position="150"/>
    </location>
</feature>
<keyword evidence="3" id="KW-1185">Reference proteome</keyword>
<protein>
    <recommendedName>
        <fullName evidence="1">Outer membrane protein beta-barrel domain-containing protein</fullName>
    </recommendedName>
</protein>
<dbReference type="InterPro" id="IPR025665">
    <property type="entry name" value="Beta-barrel_OMP_2"/>
</dbReference>
<dbReference type="Pfam" id="PF13568">
    <property type="entry name" value="OMP_b-brl_2"/>
    <property type="match status" value="1"/>
</dbReference>